<dbReference type="RefSeq" id="WP_277655286.1">
    <property type="nucleotide sequence ID" value="NZ_JALBUR010000001.1"/>
</dbReference>
<dbReference type="GO" id="GO:0140096">
    <property type="term" value="F:catalytic activity, acting on a protein"/>
    <property type="evidence" value="ECO:0007669"/>
    <property type="project" value="UniProtKB-ARBA"/>
</dbReference>
<evidence type="ECO:0000256" key="4">
    <source>
        <dbReference type="ARBA" id="ARBA00020397"/>
    </source>
</evidence>
<dbReference type="PIRSF" id="PIRSF001549">
    <property type="entry name" value="His-tRNA_synth"/>
    <property type="match status" value="1"/>
</dbReference>
<sequence length="368" mass="41727">MKMIEAPSGLRDLTSAQAQKRQRLQQKVEAVFANAGYQQIVTPDIEFYQTYARAYASLKDTEIYKFFDQDGQILTLRTDMTVPIARVAASKYRDEKPPFRFFYGENVYKVRQSFAGKRNEVRDCGVELIGEDSQSDPEILSLADEVLKQLGLKNYILEIGNSDFFRLAARLCRICKEDTAAMADLVDRKAMPDLETFVSSLSLSEPETSFFTQLPLLSGTEECLEKARTLCFDSRLEAEVERMKELGEMMKRLDPESHIAYDLGKVPHLDYYTGIIFEAYADGAATAILSGGRYDDLLKKFGRDLPACGFGIKLDYLLDLFDDENTEVRRLRYPKGQIEAALQKAKQLRKDGPVVLEAADVEKMEVVL</sequence>
<keyword evidence="12" id="KW-0328">Glycosyltransferase</keyword>
<evidence type="ECO:0000256" key="5">
    <source>
        <dbReference type="ARBA" id="ARBA00022490"/>
    </source>
</evidence>
<organism evidence="12 13">
    <name type="scientific">Grylomicrobium aquisgranensis</name>
    <dbReference type="NCBI Taxonomy" id="2926318"/>
    <lineage>
        <taxon>Bacteria</taxon>
        <taxon>Bacillati</taxon>
        <taxon>Bacillota</taxon>
        <taxon>Erysipelotrichia</taxon>
        <taxon>Erysipelotrichales</taxon>
        <taxon>Erysipelotrichaceae</taxon>
        <taxon>Grylomicrobium</taxon>
    </lineage>
</organism>
<dbReference type="Gene3D" id="3.30.930.10">
    <property type="entry name" value="Bira Bifunctional Protein, Domain 2"/>
    <property type="match status" value="1"/>
</dbReference>
<evidence type="ECO:0000313" key="13">
    <source>
        <dbReference type="Proteomes" id="UP001286174"/>
    </source>
</evidence>
<comment type="function">
    <text evidence="8 9">Required for the first step of histidine biosynthesis. May allow the feedback regulation of ATP phosphoribosyltransferase activity by histidine.</text>
</comment>
<evidence type="ECO:0000259" key="11">
    <source>
        <dbReference type="PROSITE" id="PS50862"/>
    </source>
</evidence>
<evidence type="ECO:0000313" key="12">
    <source>
        <dbReference type="EMBL" id="MDX8418531.1"/>
    </source>
</evidence>
<dbReference type="GO" id="GO:0006427">
    <property type="term" value="P:histidyl-tRNA aminoacylation"/>
    <property type="evidence" value="ECO:0007669"/>
    <property type="project" value="TreeGrafter"/>
</dbReference>
<gene>
    <name evidence="9 12" type="primary">hisZ</name>
    <name evidence="12" type="ORF">MOZ60_00315</name>
</gene>
<keyword evidence="6 9" id="KW-0028">Amino-acid biosynthesis</keyword>
<dbReference type="NCBIfam" id="TIGR00443">
    <property type="entry name" value="hisZ_biosyn_reg"/>
    <property type="match status" value="1"/>
</dbReference>
<feature type="binding site" evidence="10">
    <location>
        <begin position="271"/>
        <end position="272"/>
    </location>
    <ligand>
        <name>L-histidine</name>
        <dbReference type="ChEBI" id="CHEBI:57595"/>
    </ligand>
</feature>
<evidence type="ECO:0000256" key="1">
    <source>
        <dbReference type="ARBA" id="ARBA00004496"/>
    </source>
</evidence>
<dbReference type="InterPro" id="IPR004517">
    <property type="entry name" value="HisZ"/>
</dbReference>
<dbReference type="EMBL" id="JALBUR010000001">
    <property type="protein sequence ID" value="MDX8418531.1"/>
    <property type="molecule type" value="Genomic_DNA"/>
</dbReference>
<dbReference type="InterPro" id="IPR004516">
    <property type="entry name" value="HisRS/HisZ"/>
</dbReference>
<evidence type="ECO:0000256" key="8">
    <source>
        <dbReference type="ARBA" id="ARBA00025246"/>
    </source>
</evidence>
<dbReference type="GO" id="GO:0005737">
    <property type="term" value="C:cytoplasm"/>
    <property type="evidence" value="ECO:0007669"/>
    <property type="project" value="UniProtKB-SubCell"/>
</dbReference>
<evidence type="ECO:0000256" key="10">
    <source>
        <dbReference type="PIRSR" id="PIRSR001549-1"/>
    </source>
</evidence>
<dbReference type="PANTHER" id="PTHR43707">
    <property type="entry name" value="HISTIDYL-TRNA SYNTHETASE"/>
    <property type="match status" value="1"/>
</dbReference>
<keyword evidence="12" id="KW-0808">Transferase</keyword>
<dbReference type="CDD" id="cd00773">
    <property type="entry name" value="HisRS-like_core"/>
    <property type="match status" value="1"/>
</dbReference>
<dbReference type="PROSITE" id="PS50862">
    <property type="entry name" value="AA_TRNA_LIGASE_II"/>
    <property type="match status" value="1"/>
</dbReference>
<comment type="caution">
    <text evidence="12">The sequence shown here is derived from an EMBL/GenBank/DDBJ whole genome shotgun (WGS) entry which is preliminary data.</text>
</comment>
<dbReference type="GO" id="GO:0004821">
    <property type="term" value="F:histidine-tRNA ligase activity"/>
    <property type="evidence" value="ECO:0007669"/>
    <property type="project" value="TreeGrafter"/>
</dbReference>
<feature type="binding site" evidence="10">
    <location>
        <position position="127"/>
    </location>
    <ligand>
        <name>L-histidine</name>
        <dbReference type="ChEBI" id="CHEBI:57595"/>
    </ligand>
</feature>
<feature type="domain" description="Aminoacyl-transfer RNA synthetases class-II family profile" evidence="11">
    <location>
        <begin position="21"/>
        <end position="334"/>
    </location>
</feature>
<evidence type="ECO:0000256" key="7">
    <source>
        <dbReference type="ARBA" id="ARBA00023102"/>
    </source>
</evidence>
<evidence type="ECO:0000256" key="9">
    <source>
        <dbReference type="HAMAP-Rule" id="MF_00125"/>
    </source>
</evidence>
<evidence type="ECO:0000256" key="6">
    <source>
        <dbReference type="ARBA" id="ARBA00022605"/>
    </source>
</evidence>
<comment type="subunit">
    <text evidence="9">Heteromultimer composed of HisG and HisZ subunits.</text>
</comment>
<dbReference type="Pfam" id="PF13393">
    <property type="entry name" value="tRNA-synt_His"/>
    <property type="match status" value="1"/>
</dbReference>
<evidence type="ECO:0000256" key="2">
    <source>
        <dbReference type="ARBA" id="ARBA00004667"/>
    </source>
</evidence>
<accession>A0AB35U3W4</accession>
<dbReference type="HAMAP" id="MF_00125">
    <property type="entry name" value="HisZ"/>
    <property type="match status" value="1"/>
</dbReference>
<comment type="subcellular location">
    <subcellularLocation>
        <location evidence="1 9">Cytoplasm</location>
    </subcellularLocation>
</comment>
<dbReference type="PANTHER" id="PTHR43707:SF6">
    <property type="entry name" value="ATP PHOSPHORIBOSYLTRANSFERASE REGULATORY SUBUNIT"/>
    <property type="match status" value="1"/>
</dbReference>
<proteinExistence type="inferred from homology"/>
<dbReference type="AlphaFoldDB" id="A0AB35U3W4"/>
<reference evidence="12 13" key="1">
    <citation type="submission" date="2022-03" db="EMBL/GenBank/DDBJ databases">
        <title>Novel taxa within the pig intestine.</title>
        <authorList>
            <person name="Wylensek D."/>
            <person name="Bishof K."/>
            <person name="Afrizal A."/>
            <person name="Clavel T."/>
        </authorList>
    </citation>
    <scope>NUCLEOTIDE SEQUENCE [LARGE SCALE GENOMIC DNA]</scope>
    <source>
        <strain evidence="12 13">CLA-KB-P133</strain>
    </source>
</reference>
<feature type="binding site" evidence="10">
    <location>
        <begin position="79"/>
        <end position="81"/>
    </location>
    <ligand>
        <name>L-histidine</name>
        <dbReference type="ChEBI" id="CHEBI:57595"/>
    </ligand>
</feature>
<keyword evidence="7 9" id="KW-0368">Histidine biosynthesis</keyword>
<dbReference type="InterPro" id="IPR041715">
    <property type="entry name" value="HisRS-like_core"/>
</dbReference>
<evidence type="ECO:0000256" key="3">
    <source>
        <dbReference type="ARBA" id="ARBA00005539"/>
    </source>
</evidence>
<name>A0AB35U3W4_9FIRM</name>
<dbReference type="GO" id="GO:0000105">
    <property type="term" value="P:L-histidine biosynthetic process"/>
    <property type="evidence" value="ECO:0007669"/>
    <property type="project" value="UniProtKB-UniRule"/>
</dbReference>
<dbReference type="SUPFAM" id="SSF55681">
    <property type="entry name" value="Class II aaRS and biotin synthetases"/>
    <property type="match status" value="1"/>
</dbReference>
<keyword evidence="13" id="KW-1185">Reference proteome</keyword>
<comment type="pathway">
    <text evidence="2 9">Amino-acid biosynthesis; L-histidine biosynthesis; L-histidine from 5-phospho-alpha-D-ribose 1-diphosphate: step 1/9.</text>
</comment>
<protein>
    <recommendedName>
        <fullName evidence="4 9">ATP phosphoribosyltransferase regulatory subunit</fullName>
    </recommendedName>
</protein>
<comment type="miscellaneous">
    <text evidence="9">This function is generally fulfilled by the C-terminal part of HisG, which is missing in some bacteria such as this one.</text>
</comment>
<dbReference type="InterPro" id="IPR006195">
    <property type="entry name" value="aa-tRNA-synth_II"/>
</dbReference>
<dbReference type="InterPro" id="IPR045864">
    <property type="entry name" value="aa-tRNA-synth_II/BPL/LPL"/>
</dbReference>
<dbReference type="Proteomes" id="UP001286174">
    <property type="component" value="Unassembled WGS sequence"/>
</dbReference>
<comment type="similarity">
    <text evidence="3 9">Belongs to the class-II aminoacyl-tRNA synthetase family. HisZ subfamily.</text>
</comment>
<dbReference type="GO" id="GO:0016757">
    <property type="term" value="F:glycosyltransferase activity"/>
    <property type="evidence" value="ECO:0007669"/>
    <property type="project" value="UniProtKB-KW"/>
</dbReference>
<keyword evidence="5 9" id="KW-0963">Cytoplasm</keyword>